<proteinExistence type="predicted"/>
<dbReference type="InterPro" id="IPR001932">
    <property type="entry name" value="PPM-type_phosphatase-like_dom"/>
</dbReference>
<dbReference type="InterPro" id="IPR036457">
    <property type="entry name" value="PPM-type-like_dom_sf"/>
</dbReference>
<dbReference type="EMBL" id="CP036274">
    <property type="protein sequence ID" value="QDU31317.1"/>
    <property type="molecule type" value="Genomic_DNA"/>
</dbReference>
<evidence type="ECO:0000259" key="1">
    <source>
        <dbReference type="PROSITE" id="PS51746"/>
    </source>
</evidence>
<dbReference type="Gene3D" id="3.60.40.10">
    <property type="entry name" value="PPM-type phosphatase domain"/>
    <property type="match status" value="1"/>
</dbReference>
<dbReference type="EC" id="3.1.3.16" evidence="2"/>
<dbReference type="PANTHER" id="PTHR47992">
    <property type="entry name" value="PROTEIN PHOSPHATASE"/>
    <property type="match status" value="1"/>
</dbReference>
<dbReference type="SUPFAM" id="SSF81606">
    <property type="entry name" value="PP2C-like"/>
    <property type="match status" value="1"/>
</dbReference>
<dbReference type="InterPro" id="IPR015655">
    <property type="entry name" value="PP2C"/>
</dbReference>
<dbReference type="OrthoDB" id="9801841at2"/>
<organism evidence="2 3">
    <name type="scientific">Anatilimnocola aggregata</name>
    <dbReference type="NCBI Taxonomy" id="2528021"/>
    <lineage>
        <taxon>Bacteria</taxon>
        <taxon>Pseudomonadati</taxon>
        <taxon>Planctomycetota</taxon>
        <taxon>Planctomycetia</taxon>
        <taxon>Pirellulales</taxon>
        <taxon>Pirellulaceae</taxon>
        <taxon>Anatilimnocola</taxon>
    </lineage>
</organism>
<dbReference type="SMART" id="SM00331">
    <property type="entry name" value="PP2C_SIG"/>
    <property type="match status" value="1"/>
</dbReference>
<accession>A0A517YM63</accession>
<dbReference type="Proteomes" id="UP000315017">
    <property type="component" value="Chromosome"/>
</dbReference>
<feature type="domain" description="PPM-type phosphatase" evidence="1">
    <location>
        <begin position="34"/>
        <end position="300"/>
    </location>
</feature>
<name>A0A517YM63_9BACT</name>
<dbReference type="AlphaFoldDB" id="A0A517YM63"/>
<dbReference type="GO" id="GO:0004722">
    <property type="term" value="F:protein serine/threonine phosphatase activity"/>
    <property type="evidence" value="ECO:0007669"/>
    <property type="project" value="UniProtKB-EC"/>
</dbReference>
<evidence type="ECO:0000313" key="3">
    <source>
        <dbReference type="Proteomes" id="UP000315017"/>
    </source>
</evidence>
<dbReference type="PROSITE" id="PS51746">
    <property type="entry name" value="PPM_2"/>
    <property type="match status" value="1"/>
</dbReference>
<sequence length="305" mass="33493">MTQNPEMHSEMKVVSTVDLDTVAPPRDNPPLAVRCFGATDKGQHRANNEDQFLVAQLAKSLRVLQTSLPQPKTRHSSDCSHLFIVADGMGGHAAGEQASALAIDSVETYILEALKWFTRDEGESDDKLLSDFRQALGHAHERVRYEAVAHPELLGMGTTLTLAYSLNEELYVAHVGDSRCYLFRDRTLYSVTQDHTLVEDMVRKGALSPEEAIHHRWRHVITSTVGGESAKVRIDVHRLHLMPGDTVLLCSDGLTEMQTGDEVAAILQSAPDPETACRELINAANAAGGRDNITTIVAQYARGEC</sequence>
<protein>
    <submittedName>
        <fullName evidence="2">Serine/threonine phosphatase stp</fullName>
        <ecNumber evidence="2">3.1.3.16</ecNumber>
    </submittedName>
</protein>
<keyword evidence="3" id="KW-1185">Reference proteome</keyword>
<gene>
    <name evidence="2" type="primary">stp_1</name>
    <name evidence="2" type="ORF">ETAA8_64700</name>
</gene>
<dbReference type="CDD" id="cd00143">
    <property type="entry name" value="PP2Cc"/>
    <property type="match status" value="1"/>
</dbReference>
<reference evidence="2 3" key="1">
    <citation type="submission" date="2019-02" db="EMBL/GenBank/DDBJ databases">
        <title>Deep-cultivation of Planctomycetes and their phenomic and genomic characterization uncovers novel biology.</title>
        <authorList>
            <person name="Wiegand S."/>
            <person name="Jogler M."/>
            <person name="Boedeker C."/>
            <person name="Pinto D."/>
            <person name="Vollmers J."/>
            <person name="Rivas-Marin E."/>
            <person name="Kohn T."/>
            <person name="Peeters S.H."/>
            <person name="Heuer A."/>
            <person name="Rast P."/>
            <person name="Oberbeckmann S."/>
            <person name="Bunk B."/>
            <person name="Jeske O."/>
            <person name="Meyerdierks A."/>
            <person name="Storesund J.E."/>
            <person name="Kallscheuer N."/>
            <person name="Luecker S."/>
            <person name="Lage O.M."/>
            <person name="Pohl T."/>
            <person name="Merkel B.J."/>
            <person name="Hornburger P."/>
            <person name="Mueller R.-W."/>
            <person name="Bruemmer F."/>
            <person name="Labrenz M."/>
            <person name="Spormann A.M."/>
            <person name="Op den Camp H."/>
            <person name="Overmann J."/>
            <person name="Amann R."/>
            <person name="Jetten M.S.M."/>
            <person name="Mascher T."/>
            <person name="Medema M.H."/>
            <person name="Devos D.P."/>
            <person name="Kaster A.-K."/>
            <person name="Ovreas L."/>
            <person name="Rohde M."/>
            <person name="Galperin M.Y."/>
            <person name="Jogler C."/>
        </authorList>
    </citation>
    <scope>NUCLEOTIDE SEQUENCE [LARGE SCALE GENOMIC DNA]</scope>
    <source>
        <strain evidence="2 3">ETA_A8</strain>
    </source>
</reference>
<evidence type="ECO:0000313" key="2">
    <source>
        <dbReference type="EMBL" id="QDU31317.1"/>
    </source>
</evidence>
<keyword evidence="2" id="KW-0378">Hydrolase</keyword>
<dbReference type="Pfam" id="PF13672">
    <property type="entry name" value="PP2C_2"/>
    <property type="match status" value="1"/>
</dbReference>
<dbReference type="SMART" id="SM00332">
    <property type="entry name" value="PP2Cc"/>
    <property type="match status" value="1"/>
</dbReference>
<dbReference type="KEGG" id="aagg:ETAA8_64700"/>
<dbReference type="RefSeq" id="WP_145098253.1">
    <property type="nucleotide sequence ID" value="NZ_CP036274.1"/>
</dbReference>